<dbReference type="InterPro" id="IPR036388">
    <property type="entry name" value="WH-like_DNA-bd_sf"/>
</dbReference>
<feature type="domain" description="HTH iclR-type" evidence="7">
    <location>
        <begin position="8"/>
        <end position="70"/>
    </location>
</feature>
<dbReference type="SUPFAM" id="SSF55781">
    <property type="entry name" value="GAF domain-like"/>
    <property type="match status" value="1"/>
</dbReference>
<dbReference type="InterPro" id="IPR029016">
    <property type="entry name" value="GAF-like_dom_sf"/>
</dbReference>
<proteinExistence type="predicted"/>
<evidence type="ECO:0000256" key="6">
    <source>
        <dbReference type="ARBA" id="ARBA00070406"/>
    </source>
</evidence>
<evidence type="ECO:0000259" key="7">
    <source>
        <dbReference type="PROSITE" id="PS51077"/>
    </source>
</evidence>
<dbReference type="InterPro" id="IPR005471">
    <property type="entry name" value="Tscrpt_reg_IclR_N"/>
</dbReference>
<evidence type="ECO:0000256" key="3">
    <source>
        <dbReference type="ARBA" id="ARBA00023125"/>
    </source>
</evidence>
<dbReference type="GO" id="GO:0006071">
    <property type="term" value="P:glycerol metabolic process"/>
    <property type="evidence" value="ECO:0007669"/>
    <property type="project" value="UniProtKB-KW"/>
</dbReference>
<keyword evidence="3" id="KW-0238">DNA-binding</keyword>
<keyword evidence="4" id="KW-0804">Transcription</keyword>
<evidence type="ECO:0000259" key="8">
    <source>
        <dbReference type="PROSITE" id="PS51078"/>
    </source>
</evidence>
<gene>
    <name evidence="9" type="ORF">FNM00_03505</name>
</gene>
<protein>
    <recommendedName>
        <fullName evidence="6">Glycerol operon regulatory protein</fullName>
    </recommendedName>
</protein>
<dbReference type="Gene3D" id="3.30.450.40">
    <property type="match status" value="1"/>
</dbReference>
<keyword evidence="2" id="KW-0805">Transcription regulation</keyword>
<dbReference type="PROSITE" id="PS51077">
    <property type="entry name" value="HTH_ICLR"/>
    <property type="match status" value="1"/>
</dbReference>
<accession>A0A554SGM5</accession>
<dbReference type="GO" id="GO:0003700">
    <property type="term" value="F:DNA-binding transcription factor activity"/>
    <property type="evidence" value="ECO:0007669"/>
    <property type="project" value="TreeGrafter"/>
</dbReference>
<dbReference type="GO" id="GO:0045892">
    <property type="term" value="P:negative regulation of DNA-templated transcription"/>
    <property type="evidence" value="ECO:0007669"/>
    <property type="project" value="TreeGrafter"/>
</dbReference>
<sequence>MKHSSEPVLLVTRTLDILEALARSGAPTALTELSEQVASPKATTHRILASLQARGYVSQDASTGRYSAGVRCFELGSLWAQNLDLRAVTAPYLKALNEQSRETVHLGVYEHGDVIYIDRLESPQQVVAKSYVGRRCPATCVATGRVLLAYSDHDEIDRVLSEPLPAYTDRSITDPAELGEMLTDVRERGYGINQCSYRDDVSGIAAPIRDHTGRVVASVGLCMPDHRMSPDRMDALRDMTLATAADISRALGDRRYFSTQLTTVGGES</sequence>
<evidence type="ECO:0000256" key="5">
    <source>
        <dbReference type="ARBA" id="ARBA00058938"/>
    </source>
</evidence>
<dbReference type="PANTHER" id="PTHR30136">
    <property type="entry name" value="HELIX-TURN-HELIX TRANSCRIPTIONAL REGULATOR, ICLR FAMILY"/>
    <property type="match status" value="1"/>
</dbReference>
<evidence type="ECO:0000256" key="4">
    <source>
        <dbReference type="ARBA" id="ARBA00023163"/>
    </source>
</evidence>
<evidence type="ECO:0000256" key="1">
    <source>
        <dbReference type="ARBA" id="ARBA00022798"/>
    </source>
</evidence>
<evidence type="ECO:0000313" key="10">
    <source>
        <dbReference type="Proteomes" id="UP000316988"/>
    </source>
</evidence>
<comment type="caution">
    <text evidence="9">The sequence shown here is derived from an EMBL/GenBank/DDBJ whole genome shotgun (WGS) entry which is preliminary data.</text>
</comment>
<comment type="function">
    <text evidence="5">May be an activator protein for the gylABX operon.</text>
</comment>
<name>A0A554SGM5_9ACTN</name>
<reference evidence="9 10" key="1">
    <citation type="submission" date="2019-07" db="EMBL/GenBank/DDBJ databases">
        <authorList>
            <person name="Zhao L.H."/>
        </authorList>
    </citation>
    <scope>NUCLEOTIDE SEQUENCE [LARGE SCALE GENOMIC DNA]</scope>
    <source>
        <strain evidence="9 10">Co35</strain>
    </source>
</reference>
<dbReference type="GO" id="GO:0003677">
    <property type="term" value="F:DNA binding"/>
    <property type="evidence" value="ECO:0007669"/>
    <property type="project" value="UniProtKB-KW"/>
</dbReference>
<dbReference type="SMART" id="SM00346">
    <property type="entry name" value="HTH_ICLR"/>
    <property type="match status" value="1"/>
</dbReference>
<keyword evidence="1" id="KW-0319">Glycerol metabolism</keyword>
<dbReference type="Pfam" id="PF09339">
    <property type="entry name" value="HTH_IclR"/>
    <property type="match status" value="1"/>
</dbReference>
<dbReference type="EMBL" id="VLNT01000002">
    <property type="protein sequence ID" value="TSD65505.1"/>
    <property type="molecule type" value="Genomic_DNA"/>
</dbReference>
<dbReference type="InterPro" id="IPR036390">
    <property type="entry name" value="WH_DNA-bd_sf"/>
</dbReference>
<dbReference type="Pfam" id="PF01614">
    <property type="entry name" value="IclR_C"/>
    <property type="match status" value="1"/>
</dbReference>
<feature type="domain" description="IclR-ED" evidence="8">
    <location>
        <begin position="71"/>
        <end position="253"/>
    </location>
</feature>
<evidence type="ECO:0000313" key="9">
    <source>
        <dbReference type="EMBL" id="TSD65505.1"/>
    </source>
</evidence>
<dbReference type="InterPro" id="IPR050707">
    <property type="entry name" value="HTH_MetabolicPath_Reg"/>
</dbReference>
<dbReference type="Gene3D" id="1.10.10.10">
    <property type="entry name" value="Winged helix-like DNA-binding domain superfamily/Winged helix DNA-binding domain"/>
    <property type="match status" value="1"/>
</dbReference>
<dbReference type="PANTHER" id="PTHR30136:SF24">
    <property type="entry name" value="HTH-TYPE TRANSCRIPTIONAL REPRESSOR ALLR"/>
    <property type="match status" value="1"/>
</dbReference>
<evidence type="ECO:0000256" key="2">
    <source>
        <dbReference type="ARBA" id="ARBA00023015"/>
    </source>
</evidence>
<dbReference type="AlphaFoldDB" id="A0A554SGM5"/>
<dbReference type="Proteomes" id="UP000316988">
    <property type="component" value="Unassembled WGS sequence"/>
</dbReference>
<dbReference type="OrthoDB" id="3734039at2"/>
<dbReference type="PROSITE" id="PS51078">
    <property type="entry name" value="ICLR_ED"/>
    <property type="match status" value="1"/>
</dbReference>
<dbReference type="FunFam" id="1.10.10.10:FF:000056">
    <property type="entry name" value="IclR family transcriptional regulator"/>
    <property type="match status" value="1"/>
</dbReference>
<organism evidence="9 10">
    <name type="scientific">Aeromicrobium piscarium</name>
    <dbReference type="NCBI Taxonomy" id="2590901"/>
    <lineage>
        <taxon>Bacteria</taxon>
        <taxon>Bacillati</taxon>
        <taxon>Actinomycetota</taxon>
        <taxon>Actinomycetes</taxon>
        <taxon>Propionibacteriales</taxon>
        <taxon>Nocardioidaceae</taxon>
        <taxon>Aeromicrobium</taxon>
    </lineage>
</organism>
<keyword evidence="10" id="KW-1185">Reference proteome</keyword>
<dbReference type="InterPro" id="IPR014757">
    <property type="entry name" value="Tscrpt_reg_IclR_C"/>
</dbReference>
<dbReference type="RefSeq" id="WP_143911628.1">
    <property type="nucleotide sequence ID" value="NZ_VLNT01000002.1"/>
</dbReference>
<dbReference type="SUPFAM" id="SSF46785">
    <property type="entry name" value="Winged helix' DNA-binding domain"/>
    <property type="match status" value="1"/>
</dbReference>